<reference evidence="3 4" key="1">
    <citation type="submission" date="2016-09" db="EMBL/GenBank/DDBJ databases">
        <title>Extensive genetic diversity and differential bi-allelic expression allows diatom success in the polar Southern Ocean.</title>
        <authorList>
            <consortium name="DOE Joint Genome Institute"/>
            <person name="Mock T."/>
            <person name="Otillar R.P."/>
            <person name="Strauss J."/>
            <person name="Dupont C."/>
            <person name="Frickenhaus S."/>
            <person name="Maumus F."/>
            <person name="Mcmullan M."/>
            <person name="Sanges R."/>
            <person name="Schmutz J."/>
            <person name="Toseland A."/>
            <person name="Valas R."/>
            <person name="Veluchamy A."/>
            <person name="Ward B.J."/>
            <person name="Allen A."/>
            <person name="Barry K."/>
            <person name="Falciatore A."/>
            <person name="Ferrante M."/>
            <person name="Fortunato A.E."/>
            <person name="Gloeckner G."/>
            <person name="Gruber A."/>
            <person name="Hipkin R."/>
            <person name="Janech M."/>
            <person name="Kroth P."/>
            <person name="Leese F."/>
            <person name="Lindquist E."/>
            <person name="Lyon B.R."/>
            <person name="Martin J."/>
            <person name="Mayer C."/>
            <person name="Parker M."/>
            <person name="Quesneville H."/>
            <person name="Raymond J."/>
            <person name="Uhlig C."/>
            <person name="Valentin K.U."/>
            <person name="Worden A.Z."/>
            <person name="Armbrust E.V."/>
            <person name="Bowler C."/>
            <person name="Green B."/>
            <person name="Moulton V."/>
            <person name="Van Oosterhout C."/>
            <person name="Grigoriev I."/>
        </authorList>
    </citation>
    <scope>NUCLEOTIDE SEQUENCE [LARGE SCALE GENOMIC DNA]</scope>
    <source>
        <strain evidence="3 4">CCMP1102</strain>
    </source>
</reference>
<accession>A0A1E7EQJ2</accession>
<gene>
    <name evidence="3" type="ORF">FRACYDRAFT_250025</name>
</gene>
<evidence type="ECO:0000313" key="4">
    <source>
        <dbReference type="Proteomes" id="UP000095751"/>
    </source>
</evidence>
<feature type="compositionally biased region" description="Acidic residues" evidence="1">
    <location>
        <begin position="521"/>
        <end position="531"/>
    </location>
</feature>
<feature type="signal peptide" evidence="2">
    <location>
        <begin position="1"/>
        <end position="19"/>
    </location>
</feature>
<dbReference type="InParanoid" id="A0A1E7EQJ2"/>
<evidence type="ECO:0000256" key="1">
    <source>
        <dbReference type="SAM" id="MobiDB-lite"/>
    </source>
</evidence>
<name>A0A1E7EQJ2_9STRA</name>
<dbReference type="EMBL" id="KV784381">
    <property type="protein sequence ID" value="OEU08238.1"/>
    <property type="molecule type" value="Genomic_DNA"/>
</dbReference>
<sequence>MRLVIASTTAAILASTTTSSSTTEASVVASTTARHSIRGGGVIGNNSGGRKATTTTGTAATATDVARSVAIDVDTSKTTTLYHHHKNKNKNPVVQKLLNIKRKTIKTSSTDLEDNNDVSLLLDLGAITPKIKKRRRILSAAVANNANTNTNNRHGHHGRSLTNNSFDEEQLVEERADKVSIHSGAIRYPTNTNTDDDGSNSNVETNFMIPSLQYLCEQQPTGGAEKWTQTFFCDCENFDFELQKGVIDCNLERPYCSSTINSCGEEIEICYYDSIHLESIGVDDYLYRTCLTYTQPYQQQICTTFTSTSSASPSPQLQVTTNDDQTKQVTGIEYYEQQPAPTYSCDVTFNDKQCNSCEIEIREYELGDNIYYNRCFEINCGTNGNDNDNTIINTCDNGDSSPNSGVSTLKDKIIFGDDCTKCQPCGIGYYMKNLTGTGIFPIIGEYTCSGLELGSKIGFFDRELCEEIQSQTNIYCDCQPIFTTVVSNDNENENEPQSPSFAGGTVSSIEPEPEPKKEIEPETEAATETETIDPPLFVLPGDTINGSMCHVCGGSNNNNSAATADDLNSNSNSKVVYHVNNPNTILNLPDSSIPTTCLSLEAAGRLGFFSSDYCTDIVQPLVSNICGGCTATSTSNTSTSTSSIVNKNDGNNVSLRSSSLSAESTSTTPAVVAAINTTKTLLIAEEESKMSADDNVPPTTTTTTIQDNHPISCFVCDPDSELRLQNEIVPLDEDEGEDEGEDEDATSFEFPWTYTYEF</sequence>
<evidence type="ECO:0000313" key="3">
    <source>
        <dbReference type="EMBL" id="OEU08238.1"/>
    </source>
</evidence>
<dbReference type="Proteomes" id="UP000095751">
    <property type="component" value="Unassembled WGS sequence"/>
</dbReference>
<dbReference type="AlphaFoldDB" id="A0A1E7EQJ2"/>
<protein>
    <submittedName>
        <fullName evidence="3">Uncharacterized protein</fullName>
    </submittedName>
</protein>
<organism evidence="3 4">
    <name type="scientific">Fragilariopsis cylindrus CCMP1102</name>
    <dbReference type="NCBI Taxonomy" id="635003"/>
    <lineage>
        <taxon>Eukaryota</taxon>
        <taxon>Sar</taxon>
        <taxon>Stramenopiles</taxon>
        <taxon>Ochrophyta</taxon>
        <taxon>Bacillariophyta</taxon>
        <taxon>Bacillariophyceae</taxon>
        <taxon>Bacillariophycidae</taxon>
        <taxon>Bacillariales</taxon>
        <taxon>Bacillariaceae</taxon>
        <taxon>Fragilariopsis</taxon>
    </lineage>
</organism>
<feature type="region of interest" description="Disordered" evidence="1">
    <location>
        <begin position="488"/>
        <end position="535"/>
    </location>
</feature>
<feature type="compositionally biased region" description="Polar residues" evidence="1">
    <location>
        <begin position="488"/>
        <end position="508"/>
    </location>
</feature>
<dbReference type="OrthoDB" id="55572at2759"/>
<feature type="chain" id="PRO_5009192126" evidence="2">
    <location>
        <begin position="20"/>
        <end position="758"/>
    </location>
</feature>
<evidence type="ECO:0000256" key="2">
    <source>
        <dbReference type="SAM" id="SignalP"/>
    </source>
</evidence>
<dbReference type="KEGG" id="fcy:FRACYDRAFT_250025"/>
<keyword evidence="2" id="KW-0732">Signal</keyword>
<keyword evidence="4" id="KW-1185">Reference proteome</keyword>
<proteinExistence type="predicted"/>